<name>A0AAV0YAP2_9HEMI</name>
<organism evidence="1 2">
    <name type="scientific">Macrosiphum euphorbiae</name>
    <name type="common">potato aphid</name>
    <dbReference type="NCBI Taxonomy" id="13131"/>
    <lineage>
        <taxon>Eukaryota</taxon>
        <taxon>Metazoa</taxon>
        <taxon>Ecdysozoa</taxon>
        <taxon>Arthropoda</taxon>
        <taxon>Hexapoda</taxon>
        <taxon>Insecta</taxon>
        <taxon>Pterygota</taxon>
        <taxon>Neoptera</taxon>
        <taxon>Paraneoptera</taxon>
        <taxon>Hemiptera</taxon>
        <taxon>Sternorrhyncha</taxon>
        <taxon>Aphidomorpha</taxon>
        <taxon>Aphidoidea</taxon>
        <taxon>Aphididae</taxon>
        <taxon>Macrosiphini</taxon>
        <taxon>Macrosiphum</taxon>
    </lineage>
</organism>
<dbReference type="PANTHER" id="PTHR45749">
    <property type="match status" value="1"/>
</dbReference>
<accession>A0AAV0YAP2</accession>
<proteinExistence type="predicted"/>
<sequence length="330" mass="38043">MSEERKFESGAKKRAKKKSQLLVAARECKTQTKLFFTPNSDTIKNIPVMKSVINEIDEINTINNTIPGSNPINNEIDTINNKIPESNTINNEMNTINNTITELNTKNNEKTELNMKTKLDILDYLITVTTSDKPKITNELLQSLVKYGACQPFEKDMTNNTFPIDPKTKRHFSSSYYFIKNSMNEITKYHWMSYSIMQNVVYCHPCWLFGDNATKQSIWVSGYSDWKHLTQSAIIHCNSKQHFRSDVALVHYSESKSIEAMISKQYSLKVKKWREILKLLFDVVLTLSVLGLAFRGHRENINDTRCGVYLSILKLLAKHNLPLNNIYNQA</sequence>
<dbReference type="AlphaFoldDB" id="A0AAV0YAP2"/>
<keyword evidence="2" id="KW-1185">Reference proteome</keyword>
<dbReference type="PANTHER" id="PTHR45749:SF37">
    <property type="entry name" value="OS05G0311600 PROTEIN"/>
    <property type="match status" value="1"/>
</dbReference>
<evidence type="ECO:0008006" key="3">
    <source>
        <dbReference type="Google" id="ProtNLM"/>
    </source>
</evidence>
<dbReference type="Proteomes" id="UP001160148">
    <property type="component" value="Unassembled WGS sequence"/>
</dbReference>
<comment type="caution">
    <text evidence="1">The sequence shown here is derived from an EMBL/GenBank/DDBJ whole genome shotgun (WGS) entry which is preliminary data.</text>
</comment>
<evidence type="ECO:0000313" key="2">
    <source>
        <dbReference type="Proteomes" id="UP001160148"/>
    </source>
</evidence>
<protein>
    <recommendedName>
        <fullName evidence="3">Zinc finger MYM-type protein 1-like</fullName>
    </recommendedName>
</protein>
<gene>
    <name evidence="1" type="ORF">MEUPH1_LOCUS30565</name>
</gene>
<evidence type="ECO:0000313" key="1">
    <source>
        <dbReference type="EMBL" id="CAI6377282.1"/>
    </source>
</evidence>
<reference evidence="1 2" key="1">
    <citation type="submission" date="2023-01" db="EMBL/GenBank/DDBJ databases">
        <authorList>
            <person name="Whitehead M."/>
        </authorList>
    </citation>
    <scope>NUCLEOTIDE SEQUENCE [LARGE SCALE GENOMIC DNA]</scope>
</reference>
<dbReference type="EMBL" id="CARXXK010001694">
    <property type="protein sequence ID" value="CAI6377282.1"/>
    <property type="molecule type" value="Genomic_DNA"/>
</dbReference>